<dbReference type="EMBL" id="CP001102">
    <property type="protein sequence ID" value="ACP21048.1"/>
    <property type="molecule type" value="Genomic_DNA"/>
</dbReference>
<gene>
    <name evidence="1" type="ordered locus">Aasi_1781</name>
</gene>
<accession>C3L407</accession>
<dbReference type="KEGG" id="aas:Aasi_1781"/>
<dbReference type="Proteomes" id="UP000001227">
    <property type="component" value="Chromosome"/>
</dbReference>
<protein>
    <submittedName>
        <fullName evidence="1">Uncharacterized protein</fullName>
    </submittedName>
</protein>
<name>C3L407_AMOA5</name>
<dbReference type="HOGENOM" id="CLU_157326_0_0_10"/>
<sequence length="114" mass="13109">MTNNKKENIPPVAVAHNAKKGLEFRDKFKRGRTEVGIKRAQQLSNREQIDEATIKKMYSYFARHQVDKRGQNFGNEENPSNGYIAWLLWGGDAGKEWSKQVREALADMQQKTGK</sequence>
<reference evidence="1 2" key="1">
    <citation type="journal article" date="2010" name="J. Bacteriol.">
        <title>The genome of the amoeba symbiont 'Candidatus Amoebophilus asiaticus' reveals common mechanisms for host cell interaction among amoeba-associated bacteria.</title>
        <authorList>
            <person name="Schmitz-Esser S."/>
            <person name="Tischler P."/>
            <person name="Arnold R."/>
            <person name="Montanaro J."/>
            <person name="Wagner M."/>
            <person name="Rattei T."/>
            <person name="Horn M."/>
        </authorList>
    </citation>
    <scope>NUCLEOTIDE SEQUENCE [LARGE SCALE GENOMIC DNA]</scope>
    <source>
        <strain evidence="1 2">5a2</strain>
    </source>
</reference>
<keyword evidence="2" id="KW-1185">Reference proteome</keyword>
<evidence type="ECO:0000313" key="2">
    <source>
        <dbReference type="Proteomes" id="UP000001227"/>
    </source>
</evidence>
<organism evidence="1 2">
    <name type="scientific">Amoebophilus asiaticus (strain 5a2)</name>
    <dbReference type="NCBI Taxonomy" id="452471"/>
    <lineage>
        <taxon>Bacteria</taxon>
        <taxon>Pseudomonadati</taxon>
        <taxon>Bacteroidota</taxon>
        <taxon>Cytophagia</taxon>
        <taxon>Cytophagales</taxon>
        <taxon>Amoebophilaceae</taxon>
        <taxon>Candidatus Amoebophilus</taxon>
    </lineage>
</organism>
<dbReference type="eggNOG" id="ENOG5032X4I">
    <property type="taxonomic scope" value="Bacteria"/>
</dbReference>
<proteinExistence type="predicted"/>
<dbReference type="AlphaFoldDB" id="C3L407"/>
<evidence type="ECO:0000313" key="1">
    <source>
        <dbReference type="EMBL" id="ACP21048.1"/>
    </source>
</evidence>
<dbReference type="OrthoDB" id="7270696at2"/>